<accession>A0A382CHY6</accession>
<feature type="non-terminal residue" evidence="2">
    <location>
        <position position="40"/>
    </location>
</feature>
<protein>
    <recommendedName>
        <fullName evidence="3">Lipoprotein</fullName>
    </recommendedName>
</protein>
<dbReference type="AlphaFoldDB" id="A0A382CHY6"/>
<keyword evidence="1" id="KW-0472">Membrane</keyword>
<evidence type="ECO:0000256" key="1">
    <source>
        <dbReference type="SAM" id="Phobius"/>
    </source>
</evidence>
<proteinExistence type="predicted"/>
<reference evidence="2" key="1">
    <citation type="submission" date="2018-05" db="EMBL/GenBank/DDBJ databases">
        <authorList>
            <person name="Lanie J.A."/>
            <person name="Ng W.-L."/>
            <person name="Kazmierczak K.M."/>
            <person name="Andrzejewski T.M."/>
            <person name="Davidsen T.M."/>
            <person name="Wayne K.J."/>
            <person name="Tettelin H."/>
            <person name="Glass J.I."/>
            <person name="Rusch D."/>
            <person name="Podicherti R."/>
            <person name="Tsui H.-C.T."/>
            <person name="Winkler M.E."/>
        </authorList>
    </citation>
    <scope>NUCLEOTIDE SEQUENCE</scope>
</reference>
<sequence>MYIVRELEILIIFLVIFSFTSCSWFLDDHRYDYLKEEQTG</sequence>
<gene>
    <name evidence="2" type="ORF">METZ01_LOCUS178095</name>
</gene>
<evidence type="ECO:0000313" key="2">
    <source>
        <dbReference type="EMBL" id="SVB25241.1"/>
    </source>
</evidence>
<dbReference type="EMBL" id="UINC01034422">
    <property type="protein sequence ID" value="SVB25241.1"/>
    <property type="molecule type" value="Genomic_DNA"/>
</dbReference>
<organism evidence="2">
    <name type="scientific">marine metagenome</name>
    <dbReference type="NCBI Taxonomy" id="408172"/>
    <lineage>
        <taxon>unclassified sequences</taxon>
        <taxon>metagenomes</taxon>
        <taxon>ecological metagenomes</taxon>
    </lineage>
</organism>
<name>A0A382CHY6_9ZZZZ</name>
<keyword evidence="1" id="KW-0812">Transmembrane</keyword>
<evidence type="ECO:0008006" key="3">
    <source>
        <dbReference type="Google" id="ProtNLM"/>
    </source>
</evidence>
<dbReference type="PROSITE" id="PS51257">
    <property type="entry name" value="PROKAR_LIPOPROTEIN"/>
    <property type="match status" value="1"/>
</dbReference>
<feature type="transmembrane region" description="Helical" evidence="1">
    <location>
        <begin position="7"/>
        <end position="26"/>
    </location>
</feature>
<keyword evidence="1" id="KW-1133">Transmembrane helix</keyword>